<evidence type="ECO:0000313" key="5">
    <source>
        <dbReference type="EMBL" id="GAB90129.1"/>
    </source>
</evidence>
<evidence type="ECO:0000256" key="1">
    <source>
        <dbReference type="ARBA" id="ARBA00004370"/>
    </source>
</evidence>
<feature type="compositionally biased region" description="Polar residues" evidence="3">
    <location>
        <begin position="1"/>
        <end position="11"/>
    </location>
</feature>
<proteinExistence type="predicted"/>
<feature type="compositionally biased region" description="Basic and acidic residues" evidence="3">
    <location>
        <begin position="29"/>
        <end position="71"/>
    </location>
</feature>
<evidence type="ECO:0000256" key="2">
    <source>
        <dbReference type="ARBA" id="ARBA00023136"/>
    </source>
</evidence>
<dbReference type="AlphaFoldDB" id="K6WU92"/>
<dbReference type="GO" id="GO:0016020">
    <property type="term" value="C:membrane"/>
    <property type="evidence" value="ECO:0007669"/>
    <property type="project" value="UniProtKB-SubCell"/>
</dbReference>
<dbReference type="Proteomes" id="UP000008363">
    <property type="component" value="Unassembled WGS sequence"/>
</dbReference>
<evidence type="ECO:0008006" key="7">
    <source>
        <dbReference type="Google" id="ProtNLM"/>
    </source>
</evidence>
<protein>
    <recommendedName>
        <fullName evidence="7">Mce-associated membrane protein</fullName>
    </recommendedName>
</protein>
<sequence length="251" mass="27587">MPKTPRSSGSAPSVDDDAVKQTVVAAPADHSDVTPLDGDRFLEVNRTNREKFREEAERRDEREASRREPKAGRTRRRIRVSARRSTILLAVLSALVVVLATTTAYFAYAAAQAGNRADAAGPSETTRQEVMDLGRQYAAQLATYDSADYADLDRRIREISTPEFAKRYIQSSQDARRGNTAARGVSKAESNEAGLQSISDTKAVVLATLDQTVTAPDVSDQLPQGIPYQSRVKVTLEQRDGQWLLADFDTV</sequence>
<name>K6WU92_9ACTN</name>
<dbReference type="PANTHER" id="PTHR37042:SF4">
    <property type="entry name" value="OUTER MEMBRANE PROTEIN RV1973"/>
    <property type="match status" value="1"/>
</dbReference>
<dbReference type="EMBL" id="BAHC01000084">
    <property type="protein sequence ID" value="GAB90129.1"/>
    <property type="molecule type" value="Genomic_DNA"/>
</dbReference>
<comment type="caution">
    <text evidence="5">The sequence shown here is derived from an EMBL/GenBank/DDBJ whole genome shotgun (WGS) entry which is preliminary data.</text>
</comment>
<organism evidence="5 6">
    <name type="scientific">Gordonia rhizosphera NBRC 16068</name>
    <dbReference type="NCBI Taxonomy" id="1108045"/>
    <lineage>
        <taxon>Bacteria</taxon>
        <taxon>Bacillati</taxon>
        <taxon>Actinomycetota</taxon>
        <taxon>Actinomycetes</taxon>
        <taxon>Mycobacteriales</taxon>
        <taxon>Gordoniaceae</taxon>
        <taxon>Gordonia</taxon>
    </lineage>
</organism>
<evidence type="ECO:0000256" key="4">
    <source>
        <dbReference type="SAM" id="Phobius"/>
    </source>
</evidence>
<feature type="transmembrane region" description="Helical" evidence="4">
    <location>
        <begin position="86"/>
        <end position="108"/>
    </location>
</feature>
<keyword evidence="6" id="KW-1185">Reference proteome</keyword>
<feature type="region of interest" description="Disordered" evidence="3">
    <location>
        <begin position="1"/>
        <end position="77"/>
    </location>
</feature>
<keyword evidence="4" id="KW-1133">Transmembrane helix</keyword>
<keyword evidence="4" id="KW-0812">Transmembrane</keyword>
<keyword evidence="2 4" id="KW-0472">Membrane</keyword>
<comment type="subcellular location">
    <subcellularLocation>
        <location evidence="1">Membrane</location>
    </subcellularLocation>
</comment>
<dbReference type="STRING" id="1108045.GORHZ_084_00570"/>
<accession>K6WU92</accession>
<dbReference type="eggNOG" id="ENOG5033EKB">
    <property type="taxonomic scope" value="Bacteria"/>
</dbReference>
<reference evidence="5 6" key="1">
    <citation type="submission" date="2012-08" db="EMBL/GenBank/DDBJ databases">
        <title>Whole genome shotgun sequence of Gordonia rhizosphera NBRC 16068.</title>
        <authorList>
            <person name="Takarada H."/>
            <person name="Isaki S."/>
            <person name="Hosoyama A."/>
            <person name="Tsuchikane K."/>
            <person name="Katsumata H."/>
            <person name="Baba S."/>
            <person name="Ohji S."/>
            <person name="Yamazaki S."/>
            <person name="Fujita N."/>
        </authorList>
    </citation>
    <scope>NUCLEOTIDE SEQUENCE [LARGE SCALE GENOMIC DNA]</scope>
    <source>
        <strain evidence="5 6">NBRC 16068</strain>
    </source>
</reference>
<evidence type="ECO:0000256" key="3">
    <source>
        <dbReference type="SAM" id="MobiDB-lite"/>
    </source>
</evidence>
<dbReference type="RefSeq" id="WP_006332698.1">
    <property type="nucleotide sequence ID" value="NZ_BAHC01000084.1"/>
</dbReference>
<dbReference type="PANTHER" id="PTHR37042">
    <property type="entry name" value="OUTER MEMBRANE PROTEIN RV1973"/>
    <property type="match status" value="1"/>
</dbReference>
<gene>
    <name evidence="5" type="ORF">GORHZ_084_00570</name>
</gene>
<dbReference type="OrthoDB" id="4377606at2"/>
<evidence type="ECO:0000313" key="6">
    <source>
        <dbReference type="Proteomes" id="UP000008363"/>
    </source>
</evidence>